<gene>
    <name evidence="3" type="ORF">M430DRAFT_22649</name>
</gene>
<sequence length="451" mass="51304">MATEQALSAELSRFLADKNTQPEDLLALRAFLRARPAYSKPTSYISDIEQRLELLRDIRKKWEKAAVQMQFTAVLWSALMVIPLEQLRDIRDNPFALSIIKSVIPDTTMLLKVFLAKPLSQDELTHAGVSKKRTRSSTYSEARSEAFLDERNLDKSYRDRKESQKCELRDRYCVVTGTANPDICHIFPFTATNTPDRTTSGLYVVYTLWGEQVHQKLSRMLVGDKNIIDTAMNMVALEPLLHRWWGKAMIGFEPIEKIENGIRLRFRWLSKTKLAMKDEVAWDLNPLDCLQPYADEGGNVKIAHSSTYRPIVDGTVIEIIAQDKSAIPSWDLFSLQWDLIRMASLCGAAEANDDDDWESDDDDDDPPQAKVERTTDDLCPDSPFMASPTPVFLPLRSVPVQSQVQSQVQSREPSPTKFSQLRENSPAKSSQHRENSPAKSRTGRVDENNPW</sequence>
<dbReference type="RefSeq" id="XP_024717585.1">
    <property type="nucleotide sequence ID" value="XM_024864737.1"/>
</dbReference>
<organism evidence="3 4">
    <name type="scientific">Amorphotheca resinae ATCC 22711</name>
    <dbReference type="NCBI Taxonomy" id="857342"/>
    <lineage>
        <taxon>Eukaryota</taxon>
        <taxon>Fungi</taxon>
        <taxon>Dikarya</taxon>
        <taxon>Ascomycota</taxon>
        <taxon>Pezizomycotina</taxon>
        <taxon>Leotiomycetes</taxon>
        <taxon>Helotiales</taxon>
        <taxon>Amorphothecaceae</taxon>
        <taxon>Amorphotheca</taxon>
    </lineage>
</organism>
<protein>
    <recommendedName>
        <fullName evidence="2">HNH nuclease domain-containing protein</fullName>
    </recommendedName>
</protein>
<evidence type="ECO:0000313" key="3">
    <source>
        <dbReference type="EMBL" id="PSS09287.1"/>
    </source>
</evidence>
<dbReference type="Proteomes" id="UP000241818">
    <property type="component" value="Unassembled WGS sequence"/>
</dbReference>
<dbReference type="GeneID" id="36572818"/>
<feature type="domain" description="HNH nuclease" evidence="2">
    <location>
        <begin position="173"/>
        <end position="253"/>
    </location>
</feature>
<evidence type="ECO:0000313" key="4">
    <source>
        <dbReference type="Proteomes" id="UP000241818"/>
    </source>
</evidence>
<proteinExistence type="predicted"/>
<feature type="compositionally biased region" description="Polar residues" evidence="1">
    <location>
        <begin position="411"/>
        <end position="429"/>
    </location>
</feature>
<dbReference type="Pfam" id="PF13391">
    <property type="entry name" value="HNH_2"/>
    <property type="match status" value="1"/>
</dbReference>
<feature type="compositionally biased region" description="Acidic residues" evidence="1">
    <location>
        <begin position="351"/>
        <end position="366"/>
    </location>
</feature>
<dbReference type="InterPro" id="IPR003615">
    <property type="entry name" value="HNH_nuc"/>
</dbReference>
<reference evidence="3 4" key="1">
    <citation type="journal article" date="2018" name="New Phytol.">
        <title>Comparative genomics and transcriptomics depict ericoid mycorrhizal fungi as versatile saprotrophs and plant mutualists.</title>
        <authorList>
            <person name="Martino E."/>
            <person name="Morin E."/>
            <person name="Grelet G.A."/>
            <person name="Kuo A."/>
            <person name="Kohler A."/>
            <person name="Daghino S."/>
            <person name="Barry K.W."/>
            <person name="Cichocki N."/>
            <person name="Clum A."/>
            <person name="Dockter R.B."/>
            <person name="Hainaut M."/>
            <person name="Kuo R.C."/>
            <person name="LaButti K."/>
            <person name="Lindahl B.D."/>
            <person name="Lindquist E.A."/>
            <person name="Lipzen A."/>
            <person name="Khouja H.R."/>
            <person name="Magnuson J."/>
            <person name="Murat C."/>
            <person name="Ohm R.A."/>
            <person name="Singer S.W."/>
            <person name="Spatafora J.W."/>
            <person name="Wang M."/>
            <person name="Veneault-Fourrey C."/>
            <person name="Henrissat B."/>
            <person name="Grigoriev I.V."/>
            <person name="Martin F.M."/>
            <person name="Perotto S."/>
        </authorList>
    </citation>
    <scope>NUCLEOTIDE SEQUENCE [LARGE SCALE GENOMIC DNA]</scope>
    <source>
        <strain evidence="3 4">ATCC 22711</strain>
    </source>
</reference>
<dbReference type="InParanoid" id="A0A2T3ASF0"/>
<name>A0A2T3ASF0_AMORE</name>
<keyword evidence="4" id="KW-1185">Reference proteome</keyword>
<dbReference type="EMBL" id="KZ679017">
    <property type="protein sequence ID" value="PSS09287.1"/>
    <property type="molecule type" value="Genomic_DNA"/>
</dbReference>
<dbReference type="AlphaFoldDB" id="A0A2T3ASF0"/>
<accession>A0A2T3ASF0</accession>
<evidence type="ECO:0000256" key="1">
    <source>
        <dbReference type="SAM" id="MobiDB-lite"/>
    </source>
</evidence>
<evidence type="ECO:0000259" key="2">
    <source>
        <dbReference type="Pfam" id="PF13391"/>
    </source>
</evidence>
<feature type="region of interest" description="Disordered" evidence="1">
    <location>
        <begin position="351"/>
        <end position="451"/>
    </location>
</feature>
<feature type="compositionally biased region" description="Low complexity" evidence="1">
    <location>
        <begin position="397"/>
        <end position="410"/>
    </location>
</feature>
<dbReference type="OrthoDB" id="5416097at2759"/>